<sequence length="94" mass="10760">MPSGRARLPTTFGGSSSREVLVRLPPKDLLRCRAVRKCWRTATSTDKFILDHRRRQPLLPILSHLVDHQNRLFFVTHDAGLDATAPPVLQSYNW</sequence>
<evidence type="ECO:0000313" key="1">
    <source>
        <dbReference type="EMBL" id="KAK1603675.1"/>
    </source>
</evidence>
<name>A0AAD8QJ00_LOLMU</name>
<dbReference type="EMBL" id="JAUUTY010000007">
    <property type="protein sequence ID" value="KAK1603675.1"/>
    <property type="molecule type" value="Genomic_DNA"/>
</dbReference>
<evidence type="ECO:0008006" key="3">
    <source>
        <dbReference type="Google" id="ProtNLM"/>
    </source>
</evidence>
<proteinExistence type="predicted"/>
<dbReference type="Proteomes" id="UP001231189">
    <property type="component" value="Unassembled WGS sequence"/>
</dbReference>
<reference evidence="1" key="1">
    <citation type="submission" date="2023-07" db="EMBL/GenBank/DDBJ databases">
        <title>A chromosome-level genome assembly of Lolium multiflorum.</title>
        <authorList>
            <person name="Chen Y."/>
            <person name="Copetti D."/>
            <person name="Kolliker R."/>
            <person name="Studer B."/>
        </authorList>
    </citation>
    <scope>NUCLEOTIDE SEQUENCE</scope>
    <source>
        <strain evidence="1">02402/16</strain>
        <tissue evidence="1">Leaf</tissue>
    </source>
</reference>
<dbReference type="InterPro" id="IPR036047">
    <property type="entry name" value="F-box-like_dom_sf"/>
</dbReference>
<dbReference type="SUPFAM" id="SSF81383">
    <property type="entry name" value="F-box domain"/>
    <property type="match status" value="1"/>
</dbReference>
<dbReference type="AlphaFoldDB" id="A0AAD8QJ00"/>
<comment type="caution">
    <text evidence="1">The sequence shown here is derived from an EMBL/GenBank/DDBJ whole genome shotgun (WGS) entry which is preliminary data.</text>
</comment>
<evidence type="ECO:0000313" key="2">
    <source>
        <dbReference type="Proteomes" id="UP001231189"/>
    </source>
</evidence>
<gene>
    <name evidence="1" type="ORF">QYE76_027348</name>
</gene>
<protein>
    <recommendedName>
        <fullName evidence="3">F-box domain-containing protein</fullName>
    </recommendedName>
</protein>
<accession>A0AAD8QJ00</accession>
<keyword evidence="2" id="KW-1185">Reference proteome</keyword>
<organism evidence="1 2">
    <name type="scientific">Lolium multiflorum</name>
    <name type="common">Italian ryegrass</name>
    <name type="synonym">Lolium perenne subsp. multiflorum</name>
    <dbReference type="NCBI Taxonomy" id="4521"/>
    <lineage>
        <taxon>Eukaryota</taxon>
        <taxon>Viridiplantae</taxon>
        <taxon>Streptophyta</taxon>
        <taxon>Embryophyta</taxon>
        <taxon>Tracheophyta</taxon>
        <taxon>Spermatophyta</taxon>
        <taxon>Magnoliopsida</taxon>
        <taxon>Liliopsida</taxon>
        <taxon>Poales</taxon>
        <taxon>Poaceae</taxon>
        <taxon>BOP clade</taxon>
        <taxon>Pooideae</taxon>
        <taxon>Poodae</taxon>
        <taxon>Poeae</taxon>
        <taxon>Poeae Chloroplast Group 2 (Poeae type)</taxon>
        <taxon>Loliodinae</taxon>
        <taxon>Loliinae</taxon>
        <taxon>Lolium</taxon>
    </lineage>
</organism>